<reference evidence="1" key="1">
    <citation type="journal article" date="2020" name="Nature">
        <title>Giant virus diversity and host interactions through global metagenomics.</title>
        <authorList>
            <person name="Schulz F."/>
            <person name="Roux S."/>
            <person name="Paez-Espino D."/>
            <person name="Jungbluth S."/>
            <person name="Walsh D.A."/>
            <person name="Denef V.J."/>
            <person name="McMahon K.D."/>
            <person name="Konstantinidis K.T."/>
            <person name="Eloe-Fadrosh E.A."/>
            <person name="Kyrpides N.C."/>
            <person name="Woyke T."/>
        </authorList>
    </citation>
    <scope>NUCLEOTIDE SEQUENCE</scope>
    <source>
        <strain evidence="1">GVMAG-M-3300009151-35</strain>
    </source>
</reference>
<sequence length="106" mass="12225">METPISLRKLTSYNIFVQKQSVILKSEGVVFKGSGTNFIYIAGLWNIYKNKEPILIESSEDDIIKRMDFEIIKKRWKKAKQEFSVMDKAQKHLADFRSGKIAGVLV</sequence>
<accession>A0A6C0ENL6</accession>
<dbReference type="AlphaFoldDB" id="A0A6C0ENL6"/>
<proteinExistence type="predicted"/>
<protein>
    <submittedName>
        <fullName evidence="1">Uncharacterized protein</fullName>
    </submittedName>
</protein>
<name>A0A6C0ENL6_9ZZZZ</name>
<organism evidence="1">
    <name type="scientific">viral metagenome</name>
    <dbReference type="NCBI Taxonomy" id="1070528"/>
    <lineage>
        <taxon>unclassified sequences</taxon>
        <taxon>metagenomes</taxon>
        <taxon>organismal metagenomes</taxon>
    </lineage>
</organism>
<evidence type="ECO:0000313" key="1">
    <source>
        <dbReference type="EMBL" id="QHT30597.1"/>
    </source>
</evidence>
<dbReference type="EMBL" id="MN738903">
    <property type="protein sequence ID" value="QHT30597.1"/>
    <property type="molecule type" value="Genomic_DNA"/>
</dbReference>